<feature type="transmembrane region" description="Helical" evidence="6">
    <location>
        <begin position="284"/>
        <end position="307"/>
    </location>
</feature>
<dbReference type="Pfam" id="PF07690">
    <property type="entry name" value="MFS_1"/>
    <property type="match status" value="1"/>
</dbReference>
<evidence type="ECO:0000313" key="8">
    <source>
        <dbReference type="Proteomes" id="UP001501474"/>
    </source>
</evidence>
<protein>
    <recommendedName>
        <fullName evidence="9">MFS transporter</fullName>
    </recommendedName>
</protein>
<dbReference type="PANTHER" id="PTHR23513">
    <property type="entry name" value="INTEGRAL MEMBRANE EFFLUX PROTEIN-RELATED"/>
    <property type="match status" value="1"/>
</dbReference>
<keyword evidence="2" id="KW-1003">Cell membrane</keyword>
<sequence>MRAFPKQPAPAAPADRSLGAPFRIFQASVLGSNLADGVYLVTLPLLALSLSGSALVVSAVGVAMRAPWLLLILPAGVVVDRCAPMAVMDWASKCRFPLVAVLGLLAWAGMLPVWALVAGAFLIAAMGTFVDLAAQSVLPRLVTPELLPRANANLQSGQTLAAQFAGPALGGVLASMHGVGFTVAAVLYAGGLIGLALLHRRPGPFGTHITQTLPAAPRKPGPAGRGIASMGRDLREGAAYFRRRHDLIGLAAVAATGNIAFAATMTMLPVWVVSPGRLGLPSSAMGVIAAAPAVGGVLAGLVAARLLKRFGGRAVLGFCAPAVGLCLAAIALPTPPAAFAALAVVGGLMVQLNVMSMSHRQSSIPTALFARVNSVYRWIILGVSPVGALLGGLVAQRFGTAAVFLSGGALALAAGALLPALLFHPAPQGPDRLADPRPTDEELTHD</sequence>
<dbReference type="CDD" id="cd06173">
    <property type="entry name" value="MFS_MefA_like"/>
    <property type="match status" value="1"/>
</dbReference>
<feature type="transmembrane region" description="Helical" evidence="6">
    <location>
        <begin position="179"/>
        <end position="198"/>
    </location>
</feature>
<dbReference type="Proteomes" id="UP001501474">
    <property type="component" value="Unassembled WGS sequence"/>
</dbReference>
<reference evidence="8" key="1">
    <citation type="journal article" date="2019" name="Int. J. Syst. Evol. Microbiol.">
        <title>The Global Catalogue of Microorganisms (GCM) 10K type strain sequencing project: providing services to taxonomists for standard genome sequencing and annotation.</title>
        <authorList>
            <consortium name="The Broad Institute Genomics Platform"/>
            <consortium name="The Broad Institute Genome Sequencing Center for Infectious Disease"/>
            <person name="Wu L."/>
            <person name="Ma J."/>
        </authorList>
    </citation>
    <scope>NUCLEOTIDE SEQUENCE [LARGE SCALE GENOMIC DNA]</scope>
    <source>
        <strain evidence="8">JCM 3053</strain>
    </source>
</reference>
<evidence type="ECO:0000256" key="2">
    <source>
        <dbReference type="ARBA" id="ARBA00022475"/>
    </source>
</evidence>
<dbReference type="InterPro" id="IPR011701">
    <property type="entry name" value="MFS"/>
</dbReference>
<evidence type="ECO:0000313" key="7">
    <source>
        <dbReference type="EMBL" id="GAA2219334.1"/>
    </source>
</evidence>
<evidence type="ECO:0000256" key="5">
    <source>
        <dbReference type="ARBA" id="ARBA00023136"/>
    </source>
</evidence>
<dbReference type="InterPro" id="IPR036259">
    <property type="entry name" value="MFS_trans_sf"/>
</dbReference>
<dbReference type="PANTHER" id="PTHR23513:SF11">
    <property type="entry name" value="STAPHYLOFERRIN A TRANSPORTER"/>
    <property type="match status" value="1"/>
</dbReference>
<feature type="transmembrane region" description="Helical" evidence="6">
    <location>
        <begin position="38"/>
        <end position="62"/>
    </location>
</feature>
<keyword evidence="3 6" id="KW-0812">Transmembrane</keyword>
<organism evidence="7 8">
    <name type="scientific">Streptomyces indiaensis</name>
    <dbReference type="NCBI Taxonomy" id="284033"/>
    <lineage>
        <taxon>Bacteria</taxon>
        <taxon>Bacillati</taxon>
        <taxon>Actinomycetota</taxon>
        <taxon>Actinomycetes</taxon>
        <taxon>Kitasatosporales</taxon>
        <taxon>Streptomycetaceae</taxon>
        <taxon>Streptomyces</taxon>
    </lineage>
</organism>
<feature type="transmembrane region" description="Helical" evidence="6">
    <location>
        <begin position="247"/>
        <end position="272"/>
    </location>
</feature>
<feature type="transmembrane region" description="Helical" evidence="6">
    <location>
        <begin position="314"/>
        <end position="331"/>
    </location>
</feature>
<evidence type="ECO:0000256" key="3">
    <source>
        <dbReference type="ARBA" id="ARBA00022692"/>
    </source>
</evidence>
<dbReference type="EMBL" id="BAAART010000011">
    <property type="protein sequence ID" value="GAA2219334.1"/>
    <property type="molecule type" value="Genomic_DNA"/>
</dbReference>
<gene>
    <name evidence="7" type="ORF">GCM10010104_05870</name>
</gene>
<comment type="subcellular location">
    <subcellularLocation>
        <location evidence="1">Cell membrane</location>
        <topology evidence="1">Multi-pass membrane protein</topology>
    </subcellularLocation>
</comment>
<evidence type="ECO:0000256" key="1">
    <source>
        <dbReference type="ARBA" id="ARBA00004651"/>
    </source>
</evidence>
<keyword evidence="4 6" id="KW-1133">Transmembrane helix</keyword>
<evidence type="ECO:0000256" key="4">
    <source>
        <dbReference type="ARBA" id="ARBA00022989"/>
    </source>
</evidence>
<feature type="transmembrane region" description="Helical" evidence="6">
    <location>
        <begin position="99"/>
        <end position="130"/>
    </location>
</feature>
<accession>A0ABP5PYL1</accession>
<keyword evidence="5 6" id="KW-0472">Membrane</keyword>
<keyword evidence="8" id="KW-1185">Reference proteome</keyword>
<dbReference type="SUPFAM" id="SSF103473">
    <property type="entry name" value="MFS general substrate transporter"/>
    <property type="match status" value="1"/>
</dbReference>
<evidence type="ECO:0000256" key="6">
    <source>
        <dbReference type="SAM" id="Phobius"/>
    </source>
</evidence>
<dbReference type="Gene3D" id="1.20.1250.20">
    <property type="entry name" value="MFS general substrate transporter like domains"/>
    <property type="match status" value="1"/>
</dbReference>
<evidence type="ECO:0008006" key="9">
    <source>
        <dbReference type="Google" id="ProtNLM"/>
    </source>
</evidence>
<feature type="transmembrane region" description="Helical" evidence="6">
    <location>
        <begin position="375"/>
        <end position="395"/>
    </location>
</feature>
<feature type="transmembrane region" description="Helical" evidence="6">
    <location>
        <begin position="401"/>
        <end position="423"/>
    </location>
</feature>
<proteinExistence type="predicted"/>
<comment type="caution">
    <text evidence="7">The sequence shown here is derived from an EMBL/GenBank/DDBJ whole genome shotgun (WGS) entry which is preliminary data.</text>
</comment>
<name>A0ABP5PYL1_9ACTN</name>
<feature type="transmembrane region" description="Helical" evidence="6">
    <location>
        <begin position="337"/>
        <end position="354"/>
    </location>
</feature>